<dbReference type="Pfam" id="PF25289">
    <property type="entry name" value="DUF7877"/>
    <property type="match status" value="1"/>
</dbReference>
<accession>A0AAE1C3X8</accession>
<organism evidence="4 5">
    <name type="scientific">Recurvomyces mirabilis</name>
    <dbReference type="NCBI Taxonomy" id="574656"/>
    <lineage>
        <taxon>Eukaryota</taxon>
        <taxon>Fungi</taxon>
        <taxon>Dikarya</taxon>
        <taxon>Ascomycota</taxon>
        <taxon>Pezizomycotina</taxon>
        <taxon>Dothideomycetes</taxon>
        <taxon>Dothideomycetidae</taxon>
        <taxon>Mycosphaerellales</taxon>
        <taxon>Teratosphaeriaceae</taxon>
        <taxon>Recurvomyces</taxon>
    </lineage>
</organism>
<dbReference type="InterPro" id="IPR056687">
    <property type="entry name" value="DUF7785"/>
</dbReference>
<dbReference type="Pfam" id="PF25009">
    <property type="entry name" value="DUF7785"/>
    <property type="match status" value="1"/>
</dbReference>
<evidence type="ECO:0000313" key="5">
    <source>
        <dbReference type="Proteomes" id="UP001274830"/>
    </source>
</evidence>
<feature type="compositionally biased region" description="Low complexity" evidence="1">
    <location>
        <begin position="762"/>
        <end position="773"/>
    </location>
</feature>
<keyword evidence="5" id="KW-1185">Reference proteome</keyword>
<feature type="compositionally biased region" description="Low complexity" evidence="1">
    <location>
        <begin position="734"/>
        <end position="750"/>
    </location>
</feature>
<evidence type="ECO:0000256" key="1">
    <source>
        <dbReference type="SAM" id="MobiDB-lite"/>
    </source>
</evidence>
<feature type="compositionally biased region" description="Polar residues" evidence="1">
    <location>
        <begin position="775"/>
        <end position="791"/>
    </location>
</feature>
<feature type="compositionally biased region" description="Polar residues" evidence="1">
    <location>
        <begin position="1"/>
        <end position="22"/>
    </location>
</feature>
<feature type="region of interest" description="Disordered" evidence="1">
    <location>
        <begin position="600"/>
        <end position="821"/>
    </location>
</feature>
<feature type="region of interest" description="Disordered" evidence="1">
    <location>
        <begin position="1"/>
        <end position="89"/>
    </location>
</feature>
<protein>
    <submittedName>
        <fullName evidence="4">Uncharacterized protein</fullName>
    </submittedName>
</protein>
<dbReference type="EMBL" id="JAUTXT010000007">
    <property type="protein sequence ID" value="KAK3677182.1"/>
    <property type="molecule type" value="Genomic_DNA"/>
</dbReference>
<evidence type="ECO:0000259" key="3">
    <source>
        <dbReference type="Pfam" id="PF25289"/>
    </source>
</evidence>
<feature type="compositionally biased region" description="Polar residues" evidence="1">
    <location>
        <begin position="600"/>
        <end position="616"/>
    </location>
</feature>
<sequence length="821" mass="88292">MATTTNGTSTPPAALSAPQNINDAAPSDTSAHKRKREDEGNTTSARKRQTQRDILELLQQHDTTPSFLDHNLSHVTSGSERSPKKARLSDAGNQITIASKLSAGIYDSLSGLKLDANGVTQGIESALRAKTRDGEGKEGARLPVEDLKQIQRAKALEQLITDVVDKELQHGAMAGIKKEASSMVNGHVSPAPGAGGRAGTVLTLFGNAPTPKQLFSSMQNGTHQDHMVKTELPVEEMSLPNGLTATKIAPAPADDGRKGPTFEDSFAPPYSLATLNPPKVTKRSSTRDNATLYWEFKDAHRASRKGGYTVQAMTTGDWLGYGGLGTADSETSRQKRKQRDRALSSGAESAKEVPSLLSPEEQQAREEEALFRRAYSSFAPSHDNSRSLVPAETRSMLWWHEVGAQRYRETFAVDPALLDEGDAANGQAESSLVVAETEDADFGKVIDELEELDVDMADVQQVTSKSDVEHVLLEISELLETLASHQRIRNATLATSTSSSRTPISPAPVLASRIGKPDEPAEDELAVYHSLRRELAYLVLKLPPYAVAKLDGDQLSELGISTVIPIKTKNIRGTMEEDQVARLAKHNAAATAAGIATLTRSNSSTSGQHYNTTAQRTPAIGSAANTRYGQSAQYTSSRTPAPNTQYQRTTSSQAQYSTPTGAASTATRTYNGQPVQYSRPGAPRIYSQTNDTTRQQYYQHQQARPEQTSSGQYYGTQQPTRPAYNPTPSQPHYASRPPSATTSSNTALAAFHNSSSKPISKQQQQQLQQQGQGPTSGRATPTYPSGPQTPVNGFARPPPPQPQQGLVPRGQSATPGANGVV</sequence>
<dbReference type="AlphaFoldDB" id="A0AAE1C3X8"/>
<dbReference type="InterPro" id="IPR057199">
    <property type="entry name" value="DUF7877"/>
</dbReference>
<name>A0AAE1C3X8_9PEZI</name>
<feature type="region of interest" description="Disordered" evidence="1">
    <location>
        <begin position="325"/>
        <end position="368"/>
    </location>
</feature>
<comment type="caution">
    <text evidence="4">The sequence shown here is derived from an EMBL/GenBank/DDBJ whole genome shotgun (WGS) entry which is preliminary data.</text>
</comment>
<reference evidence="4" key="1">
    <citation type="submission" date="2023-07" db="EMBL/GenBank/DDBJ databases">
        <title>Black Yeasts Isolated from many extreme environments.</title>
        <authorList>
            <person name="Coleine C."/>
            <person name="Stajich J.E."/>
            <person name="Selbmann L."/>
        </authorList>
    </citation>
    <scope>NUCLEOTIDE SEQUENCE</scope>
    <source>
        <strain evidence="4">CCFEE 5485</strain>
    </source>
</reference>
<dbReference type="Proteomes" id="UP001274830">
    <property type="component" value="Unassembled WGS sequence"/>
</dbReference>
<feature type="compositionally biased region" description="Polar residues" evidence="1">
    <location>
        <begin position="752"/>
        <end position="761"/>
    </location>
</feature>
<feature type="domain" description="DUF7785" evidence="2">
    <location>
        <begin position="466"/>
        <end position="565"/>
    </location>
</feature>
<evidence type="ECO:0000313" key="4">
    <source>
        <dbReference type="EMBL" id="KAK3677182.1"/>
    </source>
</evidence>
<evidence type="ECO:0000259" key="2">
    <source>
        <dbReference type="Pfam" id="PF25009"/>
    </source>
</evidence>
<feature type="compositionally biased region" description="Polar residues" evidence="1">
    <location>
        <begin position="623"/>
        <end position="676"/>
    </location>
</feature>
<feature type="compositionally biased region" description="Polar residues" evidence="1">
    <location>
        <begin position="686"/>
        <end position="732"/>
    </location>
</feature>
<gene>
    <name evidence="4" type="ORF">LTR78_002720</name>
</gene>
<proteinExistence type="predicted"/>
<feature type="domain" description="DUF7877" evidence="3">
    <location>
        <begin position="47"/>
        <end position="157"/>
    </location>
</feature>